<protein>
    <submittedName>
        <fullName evidence="1">Uncharacterized protein</fullName>
    </submittedName>
</protein>
<sequence length="167" mass="18438">MSREISWSARPPEEAAYFNPAFCGELISRSIRDFMETRGKPLPLALAFLILPLVMHPGTRRALPSKANTTFESWCANNQEILVGVPDRVLSLRPVTREALLFLAQLEAITVTKDGLLLGPKTIKMPAKPKNTTTEVDETRRRAALVGRWFASQPAVAPVLQAMGVTL</sequence>
<accession>A0A1Q9AWE4</accession>
<dbReference type="Pfam" id="PF20131">
    <property type="entry name" value="MC3"/>
    <property type="match status" value="1"/>
</dbReference>
<dbReference type="Proteomes" id="UP000186364">
    <property type="component" value="Unassembled WGS sequence"/>
</dbReference>
<keyword evidence="2" id="KW-1185">Reference proteome</keyword>
<comment type="caution">
    <text evidence="1">The sequence shown here is derived from an EMBL/GenBank/DDBJ whole genome shotgun (WGS) entry which is preliminary data.</text>
</comment>
<proteinExistence type="predicted"/>
<dbReference type="EMBL" id="MKIP01000044">
    <property type="protein sequence ID" value="OLP59734.1"/>
    <property type="molecule type" value="Genomic_DNA"/>
</dbReference>
<organism evidence="1 2">
    <name type="scientific">Xaviernesmea oryzae</name>
    <dbReference type="NCBI Taxonomy" id="464029"/>
    <lineage>
        <taxon>Bacteria</taxon>
        <taxon>Pseudomonadati</taxon>
        <taxon>Pseudomonadota</taxon>
        <taxon>Alphaproteobacteria</taxon>
        <taxon>Hyphomicrobiales</taxon>
        <taxon>Rhizobiaceae</taxon>
        <taxon>Rhizobium/Agrobacterium group</taxon>
        <taxon>Xaviernesmea</taxon>
    </lineage>
</organism>
<gene>
    <name evidence="1" type="ORF">BJF93_21695</name>
</gene>
<evidence type="ECO:0000313" key="1">
    <source>
        <dbReference type="EMBL" id="OLP59734.1"/>
    </source>
</evidence>
<name>A0A1Q9AWE4_9HYPH</name>
<dbReference type="RefSeq" id="WP_075627927.1">
    <property type="nucleotide sequence ID" value="NZ_FOAM01000019.1"/>
</dbReference>
<dbReference type="InterPro" id="IPR045390">
    <property type="entry name" value="ABC-3C_MC3"/>
</dbReference>
<evidence type="ECO:0000313" key="2">
    <source>
        <dbReference type="Proteomes" id="UP000186364"/>
    </source>
</evidence>
<dbReference type="OrthoDB" id="7059377at2"/>
<reference evidence="1 2" key="1">
    <citation type="submission" date="2016-09" db="EMBL/GenBank/DDBJ databases">
        <title>Rhizobium sp. nov., a novel species isolated from the rice rhizosphere.</title>
        <authorList>
            <person name="Zhao J."/>
            <person name="Zhang X."/>
        </authorList>
    </citation>
    <scope>NUCLEOTIDE SEQUENCE [LARGE SCALE GENOMIC DNA]</scope>
    <source>
        <strain evidence="1 2">1.7048</strain>
    </source>
</reference>
<dbReference type="AlphaFoldDB" id="A0A1Q9AWE4"/>